<dbReference type="Proteomes" id="UP000476411">
    <property type="component" value="Chromosome"/>
</dbReference>
<evidence type="ECO:0000313" key="4">
    <source>
        <dbReference type="Proteomes" id="UP000476411"/>
    </source>
</evidence>
<dbReference type="InterPro" id="IPR024311">
    <property type="entry name" value="Lipocalin-like"/>
</dbReference>
<keyword evidence="4" id="KW-1185">Reference proteome</keyword>
<feature type="chain" id="PRO_5025448556" evidence="1">
    <location>
        <begin position="21"/>
        <end position="147"/>
    </location>
</feature>
<sequence length="147" mass="16176">MKTTMLKLTLIALVSVSLFASCKKEEDKPTGCLINTANIAGSYKLGGMEYAAGGNVPPIDFMTFIDDCEKDDLLIFVNNGILRHEDKGILCEESDNEEGTWKLEGNSLRLDGESVGAITSFDCKTMVYAVDNFLKQGDKMTITYIKQ</sequence>
<name>A0A6B9ZQR6_9BACT</name>
<evidence type="ECO:0000313" key="3">
    <source>
        <dbReference type="EMBL" id="QHS63613.1"/>
    </source>
</evidence>
<keyword evidence="1" id="KW-0732">Signal</keyword>
<feature type="domain" description="Lipocalin-like" evidence="2">
    <location>
        <begin position="39"/>
        <end position="127"/>
    </location>
</feature>
<protein>
    <submittedName>
        <fullName evidence="3">Lipocalin family protein</fullName>
    </submittedName>
</protein>
<dbReference type="PROSITE" id="PS51257">
    <property type="entry name" value="PROKAR_LIPOPROTEIN"/>
    <property type="match status" value="1"/>
</dbReference>
<dbReference type="Pfam" id="PF13648">
    <property type="entry name" value="Lipocalin_4"/>
    <property type="match status" value="1"/>
</dbReference>
<evidence type="ECO:0000256" key="1">
    <source>
        <dbReference type="SAM" id="SignalP"/>
    </source>
</evidence>
<dbReference type="EMBL" id="CP048113">
    <property type="protein sequence ID" value="QHS63613.1"/>
    <property type="molecule type" value="Genomic_DNA"/>
</dbReference>
<proteinExistence type="predicted"/>
<dbReference type="KEGG" id="chih:GWR21_29745"/>
<evidence type="ECO:0000259" key="2">
    <source>
        <dbReference type="Pfam" id="PF13648"/>
    </source>
</evidence>
<organism evidence="3 4">
    <name type="scientific">Chitinophaga agri</name>
    <dbReference type="NCBI Taxonomy" id="2703787"/>
    <lineage>
        <taxon>Bacteria</taxon>
        <taxon>Pseudomonadati</taxon>
        <taxon>Bacteroidota</taxon>
        <taxon>Chitinophagia</taxon>
        <taxon>Chitinophagales</taxon>
        <taxon>Chitinophagaceae</taxon>
        <taxon>Chitinophaga</taxon>
    </lineage>
</organism>
<dbReference type="RefSeq" id="WP_162335329.1">
    <property type="nucleotide sequence ID" value="NZ_CP048113.1"/>
</dbReference>
<feature type="signal peptide" evidence="1">
    <location>
        <begin position="1"/>
        <end position="20"/>
    </location>
</feature>
<accession>A0A6B9ZQR6</accession>
<gene>
    <name evidence="3" type="ORF">GWR21_29745</name>
</gene>
<reference evidence="3 4" key="1">
    <citation type="submission" date="2020-01" db="EMBL/GenBank/DDBJ databases">
        <title>Complete genome sequence of Chitinophaga sp. H33E-04 isolated from quinoa roots.</title>
        <authorList>
            <person name="Weon H.-Y."/>
            <person name="Lee S.A."/>
        </authorList>
    </citation>
    <scope>NUCLEOTIDE SEQUENCE [LARGE SCALE GENOMIC DNA]</scope>
    <source>
        <strain evidence="3 4">H33E-04</strain>
    </source>
</reference>
<dbReference type="AlphaFoldDB" id="A0A6B9ZQR6"/>